<gene>
    <name evidence="2" type="ORF">F0M18_11845</name>
</gene>
<protein>
    <submittedName>
        <fullName evidence="2">Excinuclease</fullName>
    </submittedName>
</protein>
<dbReference type="EMBL" id="VTUX01000005">
    <property type="protein sequence ID" value="KAA1190499.1"/>
    <property type="molecule type" value="Genomic_DNA"/>
</dbReference>
<evidence type="ECO:0000256" key="1">
    <source>
        <dbReference type="SAM" id="SignalP"/>
    </source>
</evidence>
<dbReference type="AlphaFoldDB" id="A0A5B0WX81"/>
<comment type="caution">
    <text evidence="2">The sequence shown here is derived from an EMBL/GenBank/DDBJ whole genome shotgun (WGS) entry which is preliminary data.</text>
</comment>
<accession>A0A5B0WX81</accession>
<keyword evidence="1" id="KW-0732">Signal</keyword>
<name>A0A5B0WX81_9GAMM</name>
<evidence type="ECO:0000313" key="3">
    <source>
        <dbReference type="Proteomes" id="UP000323708"/>
    </source>
</evidence>
<feature type="signal peptide" evidence="1">
    <location>
        <begin position="1"/>
        <end position="21"/>
    </location>
</feature>
<dbReference type="RefSeq" id="WP_149611655.1">
    <property type="nucleotide sequence ID" value="NZ_VTUX01000005.1"/>
</dbReference>
<feature type="chain" id="PRO_5022814095" evidence="1">
    <location>
        <begin position="22"/>
        <end position="146"/>
    </location>
</feature>
<evidence type="ECO:0000313" key="2">
    <source>
        <dbReference type="EMBL" id="KAA1190499.1"/>
    </source>
</evidence>
<sequence>MKHLVLSALMISIFLSASVYARDDRNRYSISEAMNISAAKEKLNKGYTYLFGSAAHASVEDSHGEFMSNKKTNAVGKSDEFACQWAFLSAMLSFQDRIAKEGGNAVINIKSYYKKNEFVSETEFECGNGAIMAGVTFVGDVVTLKE</sequence>
<organism evidence="2 3">
    <name type="scientific">Pseudohalioglobus sediminis</name>
    <dbReference type="NCBI Taxonomy" id="2606449"/>
    <lineage>
        <taxon>Bacteria</taxon>
        <taxon>Pseudomonadati</taxon>
        <taxon>Pseudomonadota</taxon>
        <taxon>Gammaproteobacteria</taxon>
        <taxon>Cellvibrionales</taxon>
        <taxon>Halieaceae</taxon>
        <taxon>Pseudohalioglobus</taxon>
    </lineage>
</organism>
<reference evidence="2 3" key="1">
    <citation type="submission" date="2019-09" db="EMBL/GenBank/DDBJ databases">
        <authorList>
            <person name="Chen X.-Y."/>
        </authorList>
    </citation>
    <scope>NUCLEOTIDE SEQUENCE [LARGE SCALE GENOMIC DNA]</scope>
    <source>
        <strain evidence="2 3">NY5</strain>
    </source>
</reference>
<proteinExistence type="predicted"/>
<keyword evidence="3" id="KW-1185">Reference proteome</keyword>
<dbReference type="Proteomes" id="UP000323708">
    <property type="component" value="Unassembled WGS sequence"/>
</dbReference>